<evidence type="ECO:0000313" key="3">
    <source>
        <dbReference type="EMBL" id="PPK84046.1"/>
    </source>
</evidence>
<protein>
    <recommendedName>
        <fullName evidence="2">Rho termination factor-like N-terminal domain-containing protein</fullName>
    </recommendedName>
</protein>
<gene>
    <name evidence="3" type="ORF">CLV84_4196</name>
</gene>
<organism evidence="3 4">
    <name type="scientific">Neolewinella xylanilytica</name>
    <dbReference type="NCBI Taxonomy" id="1514080"/>
    <lineage>
        <taxon>Bacteria</taxon>
        <taxon>Pseudomonadati</taxon>
        <taxon>Bacteroidota</taxon>
        <taxon>Saprospiria</taxon>
        <taxon>Saprospirales</taxon>
        <taxon>Lewinellaceae</taxon>
        <taxon>Neolewinella</taxon>
    </lineage>
</organism>
<evidence type="ECO:0000256" key="1">
    <source>
        <dbReference type="SAM" id="MobiDB-lite"/>
    </source>
</evidence>
<evidence type="ECO:0000313" key="4">
    <source>
        <dbReference type="Proteomes" id="UP000237662"/>
    </source>
</evidence>
<dbReference type="GO" id="GO:0006353">
    <property type="term" value="P:DNA-templated transcription termination"/>
    <property type="evidence" value="ECO:0007669"/>
    <property type="project" value="InterPro"/>
</dbReference>
<feature type="compositionally biased region" description="Basic and acidic residues" evidence="1">
    <location>
        <begin position="115"/>
        <end position="125"/>
    </location>
</feature>
<sequence>MANDDNYAEKYTKPELRRKIKKALMDSDKGGSPGQWSARKSQLLVQEYEKQEGGYKNDDKDEAARSLEQWTENQWETSQGSADAEGAEGMARYLPHDAWALLTDDGRRQANRTKKKEDDRGEQFADWPDIVRRTMVEINAIDGEEGLTKEELMDRAQELDVQGRSNMDKGELKQAIIKTYSAQEEDTLADKTKDELYDLARERGIDGRSKMDKDALRDALKQDRRD</sequence>
<keyword evidence="4" id="KW-1185">Reference proteome</keyword>
<dbReference type="Proteomes" id="UP000237662">
    <property type="component" value="Unassembled WGS sequence"/>
</dbReference>
<proteinExistence type="predicted"/>
<feature type="region of interest" description="Disordered" evidence="1">
    <location>
        <begin position="104"/>
        <end position="125"/>
    </location>
</feature>
<dbReference type="EMBL" id="PTJC01000009">
    <property type="protein sequence ID" value="PPK84046.1"/>
    <property type="molecule type" value="Genomic_DNA"/>
</dbReference>
<comment type="caution">
    <text evidence="3">The sequence shown here is derived from an EMBL/GenBank/DDBJ whole genome shotgun (WGS) entry which is preliminary data.</text>
</comment>
<feature type="domain" description="Rho termination factor-like N-terminal" evidence="2">
    <location>
        <begin position="145"/>
        <end position="185"/>
    </location>
</feature>
<feature type="domain" description="Rho termination factor-like N-terminal" evidence="2">
    <location>
        <begin position="187"/>
        <end position="224"/>
    </location>
</feature>
<feature type="compositionally biased region" description="Polar residues" evidence="1">
    <location>
        <begin position="68"/>
        <end position="81"/>
    </location>
</feature>
<dbReference type="SMART" id="SM00959">
    <property type="entry name" value="Rho_N"/>
    <property type="match status" value="2"/>
</dbReference>
<dbReference type="RefSeq" id="WP_211295318.1">
    <property type="nucleotide sequence ID" value="NZ_PTJC01000009.1"/>
</dbReference>
<reference evidence="3 4" key="1">
    <citation type="submission" date="2018-02" db="EMBL/GenBank/DDBJ databases">
        <title>Genomic Encyclopedia of Archaeal and Bacterial Type Strains, Phase II (KMG-II): from individual species to whole genera.</title>
        <authorList>
            <person name="Goeker M."/>
        </authorList>
    </citation>
    <scope>NUCLEOTIDE SEQUENCE [LARGE SCALE GENOMIC DNA]</scope>
    <source>
        <strain evidence="3 4">DSM 29526</strain>
    </source>
</reference>
<accession>A0A2S6HZU7</accession>
<feature type="region of interest" description="Disordered" evidence="1">
    <location>
        <begin position="202"/>
        <end position="226"/>
    </location>
</feature>
<dbReference type="AlphaFoldDB" id="A0A2S6HZU7"/>
<feature type="region of interest" description="Disordered" evidence="1">
    <location>
        <begin position="47"/>
        <end position="85"/>
    </location>
</feature>
<name>A0A2S6HZU7_9BACT</name>
<evidence type="ECO:0000259" key="2">
    <source>
        <dbReference type="SMART" id="SM00959"/>
    </source>
</evidence>
<dbReference type="InterPro" id="IPR011112">
    <property type="entry name" value="Rho-like_N"/>
</dbReference>
<feature type="compositionally biased region" description="Basic and acidic residues" evidence="1">
    <location>
        <begin position="47"/>
        <end position="65"/>
    </location>
</feature>